<dbReference type="EMBL" id="JALJOQ010000190">
    <property type="protein sequence ID" value="KAK9790559.1"/>
    <property type="molecule type" value="Genomic_DNA"/>
</dbReference>
<dbReference type="AlphaFoldDB" id="A0AAW1NQI1"/>
<reference evidence="2 3" key="1">
    <citation type="journal article" date="2024" name="Nat. Commun.">
        <title>Phylogenomics reveals the evolutionary origins of lichenization in chlorophyte algae.</title>
        <authorList>
            <person name="Puginier C."/>
            <person name="Libourel C."/>
            <person name="Otte J."/>
            <person name="Skaloud P."/>
            <person name="Haon M."/>
            <person name="Grisel S."/>
            <person name="Petersen M."/>
            <person name="Berrin J.G."/>
            <person name="Delaux P.M."/>
            <person name="Dal Grande F."/>
            <person name="Keller J."/>
        </authorList>
    </citation>
    <scope>NUCLEOTIDE SEQUENCE [LARGE SCALE GENOMIC DNA]</scope>
    <source>
        <strain evidence="2 3">SAG 2036</strain>
    </source>
</reference>
<evidence type="ECO:0000256" key="1">
    <source>
        <dbReference type="SAM" id="MobiDB-lite"/>
    </source>
</evidence>
<name>A0AAW1NQI1_9CHLO</name>
<keyword evidence="3" id="KW-1185">Reference proteome</keyword>
<dbReference type="Proteomes" id="UP001465755">
    <property type="component" value="Unassembled WGS sequence"/>
</dbReference>
<sequence>MHARQGLIKFLRWPSGLAPSAGYASSVDISCQLKVPTTLAAPAITAGSDQRFASFNASFRSGAIIGLVKALPWAAFFCGQGACRQAGRRAHGRAGGPASHLQVSRSRSLYKQGWA</sequence>
<organism evidence="2 3">
    <name type="scientific">Symbiochloris irregularis</name>
    <dbReference type="NCBI Taxonomy" id="706552"/>
    <lineage>
        <taxon>Eukaryota</taxon>
        <taxon>Viridiplantae</taxon>
        <taxon>Chlorophyta</taxon>
        <taxon>core chlorophytes</taxon>
        <taxon>Trebouxiophyceae</taxon>
        <taxon>Trebouxiales</taxon>
        <taxon>Trebouxiaceae</taxon>
        <taxon>Symbiochloris</taxon>
    </lineage>
</organism>
<protein>
    <submittedName>
        <fullName evidence="2">Uncharacterized protein</fullName>
    </submittedName>
</protein>
<evidence type="ECO:0000313" key="3">
    <source>
        <dbReference type="Proteomes" id="UP001465755"/>
    </source>
</evidence>
<evidence type="ECO:0000313" key="2">
    <source>
        <dbReference type="EMBL" id="KAK9790559.1"/>
    </source>
</evidence>
<proteinExistence type="predicted"/>
<comment type="caution">
    <text evidence="2">The sequence shown here is derived from an EMBL/GenBank/DDBJ whole genome shotgun (WGS) entry which is preliminary data.</text>
</comment>
<accession>A0AAW1NQI1</accession>
<gene>
    <name evidence="2" type="ORF">WJX73_003793</name>
</gene>
<feature type="region of interest" description="Disordered" evidence="1">
    <location>
        <begin position="89"/>
        <end position="115"/>
    </location>
</feature>